<evidence type="ECO:0000259" key="7">
    <source>
        <dbReference type="PROSITE" id="PS50885"/>
    </source>
</evidence>
<evidence type="ECO:0000256" key="2">
    <source>
        <dbReference type="ARBA" id="ARBA00023224"/>
    </source>
</evidence>
<dbReference type="InterPro" id="IPR004089">
    <property type="entry name" value="MCPsignal_dom"/>
</dbReference>
<dbReference type="EMBL" id="BLXZ01000001">
    <property type="protein sequence ID" value="GFO66931.1"/>
    <property type="molecule type" value="Genomic_DNA"/>
</dbReference>
<sequence>MSIARKLLTALGMTAVIVLICVLIPLTTSSKLDSVRSQLASNQQLLDEVGLAQELQLQVANVWQFLTDASLTRERASIDKDGKQAYDSALKLLSQLRELNRDDPVDTAKLKAIEQALPVMWQTGVAMYDAYGKGPAEGNKVMEQYDAACDRVIKDAAEFAVKSRGSGKSAMAMVTRHLDQLTYEVHAGGALATLLGVVIILMMVFLRRSIVSSLDLLIGQVSALVAGDLGNLAGSRARDEIGELSRKLDQFVEKLRGTVLSLSATSSGLSAASAQLRSTAGVIAGDACGAAAQAGSVATASEEMSCTSGSIAQSCQLAAEEARHASQAAVQGAGVVEQTVEVMALIAAKVQESAQTVEGLGARSDQIGAIIGTIEDIADQTNLLALNAAIEAARAGEQGRGFAVVADEVRALAERTTKATREIGAMIGAIQQETHSAVAAMELGVEQVALGTGEANRSGVALRGILESINAVSAQVQQIAVAAEEQTATTSEISGNIVQITELVQRTSQGAQEAEGAAASLDQDAAQLQGLIGQFRL</sequence>
<evidence type="ECO:0000313" key="9">
    <source>
        <dbReference type="Proteomes" id="UP000587586"/>
    </source>
</evidence>
<protein>
    <submittedName>
        <fullName evidence="8">Methyl-accepting chemotaxis protein</fullName>
    </submittedName>
</protein>
<dbReference type="SUPFAM" id="SSF58104">
    <property type="entry name" value="Methyl-accepting chemotaxis protein (MCP) signaling domain"/>
    <property type="match status" value="1"/>
</dbReference>
<gene>
    <name evidence="8" type="primary">mcp40H-19_1</name>
    <name evidence="8" type="ORF">GMLC_05100</name>
</gene>
<feature type="transmembrane region" description="Helical" evidence="5">
    <location>
        <begin position="7"/>
        <end position="26"/>
    </location>
</feature>
<dbReference type="PANTHER" id="PTHR32089">
    <property type="entry name" value="METHYL-ACCEPTING CHEMOTAXIS PROTEIN MCPB"/>
    <property type="match status" value="1"/>
</dbReference>
<dbReference type="PANTHER" id="PTHR32089:SF112">
    <property type="entry name" value="LYSOZYME-LIKE PROTEIN-RELATED"/>
    <property type="match status" value="1"/>
</dbReference>
<dbReference type="SMART" id="SM00304">
    <property type="entry name" value="HAMP"/>
    <property type="match status" value="1"/>
</dbReference>
<dbReference type="GO" id="GO:0004888">
    <property type="term" value="F:transmembrane signaling receptor activity"/>
    <property type="evidence" value="ECO:0007669"/>
    <property type="project" value="InterPro"/>
</dbReference>
<comment type="caution">
    <text evidence="8">The sequence shown here is derived from an EMBL/GenBank/DDBJ whole genome shotgun (WGS) entry which is preliminary data.</text>
</comment>
<organism evidence="8 9">
    <name type="scientific">Geomonas limicola</name>
    <dbReference type="NCBI Taxonomy" id="2740186"/>
    <lineage>
        <taxon>Bacteria</taxon>
        <taxon>Pseudomonadati</taxon>
        <taxon>Thermodesulfobacteriota</taxon>
        <taxon>Desulfuromonadia</taxon>
        <taxon>Geobacterales</taxon>
        <taxon>Geobacteraceae</taxon>
        <taxon>Geomonas</taxon>
    </lineage>
</organism>
<proteinExistence type="inferred from homology"/>
<evidence type="ECO:0000256" key="4">
    <source>
        <dbReference type="PROSITE-ProRule" id="PRU00284"/>
    </source>
</evidence>
<name>A0A6V8N3B5_9BACT</name>
<dbReference type="GO" id="GO:0006935">
    <property type="term" value="P:chemotaxis"/>
    <property type="evidence" value="ECO:0007669"/>
    <property type="project" value="InterPro"/>
</dbReference>
<dbReference type="Pfam" id="PF00672">
    <property type="entry name" value="HAMP"/>
    <property type="match status" value="1"/>
</dbReference>
<dbReference type="GO" id="GO:0016020">
    <property type="term" value="C:membrane"/>
    <property type="evidence" value="ECO:0007669"/>
    <property type="project" value="UniProtKB-SubCell"/>
</dbReference>
<evidence type="ECO:0000259" key="6">
    <source>
        <dbReference type="PROSITE" id="PS50111"/>
    </source>
</evidence>
<dbReference type="PRINTS" id="PR00260">
    <property type="entry name" value="CHEMTRNSDUCR"/>
</dbReference>
<dbReference type="PROSITE" id="PS50885">
    <property type="entry name" value="HAMP"/>
    <property type="match status" value="1"/>
</dbReference>
<dbReference type="Gene3D" id="1.10.287.950">
    <property type="entry name" value="Methyl-accepting chemotaxis protein"/>
    <property type="match status" value="1"/>
</dbReference>
<keyword evidence="2 4" id="KW-0807">Transducer</keyword>
<dbReference type="InterPro" id="IPR003660">
    <property type="entry name" value="HAMP_dom"/>
</dbReference>
<evidence type="ECO:0000256" key="3">
    <source>
        <dbReference type="ARBA" id="ARBA00029447"/>
    </source>
</evidence>
<feature type="domain" description="Methyl-accepting transducer" evidence="6">
    <location>
        <begin position="265"/>
        <end position="501"/>
    </location>
</feature>
<dbReference type="RefSeq" id="WP_183359453.1">
    <property type="nucleotide sequence ID" value="NZ_BLXZ01000001.1"/>
</dbReference>
<evidence type="ECO:0000256" key="1">
    <source>
        <dbReference type="ARBA" id="ARBA00004370"/>
    </source>
</evidence>
<dbReference type="SMART" id="SM00283">
    <property type="entry name" value="MA"/>
    <property type="match status" value="1"/>
</dbReference>
<evidence type="ECO:0000313" key="8">
    <source>
        <dbReference type="EMBL" id="GFO66931.1"/>
    </source>
</evidence>
<evidence type="ECO:0000256" key="5">
    <source>
        <dbReference type="SAM" id="Phobius"/>
    </source>
</evidence>
<dbReference type="InterPro" id="IPR004090">
    <property type="entry name" value="Chemotax_Me-accpt_rcpt"/>
</dbReference>
<dbReference type="Pfam" id="PF00015">
    <property type="entry name" value="MCPsignal"/>
    <property type="match status" value="1"/>
</dbReference>
<keyword evidence="5" id="KW-1133">Transmembrane helix</keyword>
<dbReference type="Proteomes" id="UP000587586">
    <property type="component" value="Unassembled WGS sequence"/>
</dbReference>
<dbReference type="FunFam" id="1.10.287.950:FF:000001">
    <property type="entry name" value="Methyl-accepting chemotaxis sensory transducer"/>
    <property type="match status" value="1"/>
</dbReference>
<keyword evidence="5" id="KW-0812">Transmembrane</keyword>
<comment type="subcellular location">
    <subcellularLocation>
        <location evidence="1">Membrane</location>
    </subcellularLocation>
</comment>
<keyword evidence="9" id="KW-1185">Reference proteome</keyword>
<feature type="domain" description="HAMP" evidence="7">
    <location>
        <begin position="208"/>
        <end position="260"/>
    </location>
</feature>
<dbReference type="GO" id="GO:0007165">
    <property type="term" value="P:signal transduction"/>
    <property type="evidence" value="ECO:0007669"/>
    <property type="project" value="UniProtKB-KW"/>
</dbReference>
<reference evidence="9" key="1">
    <citation type="submission" date="2020-06" db="EMBL/GenBank/DDBJ databases">
        <title>Draft genomic sequecing of Geomonas sp. Red745.</title>
        <authorList>
            <person name="Itoh H."/>
            <person name="Xu Z.X."/>
            <person name="Ushijima N."/>
            <person name="Masuda Y."/>
            <person name="Shiratori Y."/>
            <person name="Senoo K."/>
        </authorList>
    </citation>
    <scope>NUCLEOTIDE SEQUENCE [LARGE SCALE GENOMIC DNA]</scope>
    <source>
        <strain evidence="9">Red745</strain>
    </source>
</reference>
<accession>A0A6V8N3B5</accession>
<dbReference type="CDD" id="cd11386">
    <property type="entry name" value="MCP_signal"/>
    <property type="match status" value="1"/>
</dbReference>
<comment type="similarity">
    <text evidence="3">Belongs to the methyl-accepting chemotaxis (MCP) protein family.</text>
</comment>
<dbReference type="PROSITE" id="PS50111">
    <property type="entry name" value="CHEMOTAXIS_TRANSDUC_2"/>
    <property type="match status" value="1"/>
</dbReference>
<keyword evidence="5" id="KW-0472">Membrane</keyword>
<dbReference type="AlphaFoldDB" id="A0A6V8N3B5"/>